<reference evidence="3" key="1">
    <citation type="submission" date="2021-10" db="EMBL/GenBank/DDBJ databases">
        <title>Tropical sea cucumber genome reveals ecological adaptation and Cuvierian tubules defense mechanism.</title>
        <authorList>
            <person name="Chen T."/>
        </authorList>
    </citation>
    <scope>NUCLEOTIDE SEQUENCE</scope>
    <source>
        <strain evidence="3">Nanhai2018</strain>
        <tissue evidence="3">Muscle</tissue>
    </source>
</reference>
<dbReference type="Proteomes" id="UP001152320">
    <property type="component" value="Chromosome 3"/>
</dbReference>
<dbReference type="InterPro" id="IPR043541">
    <property type="entry name" value="SYT14/14L/16"/>
</dbReference>
<feature type="compositionally biased region" description="Low complexity" evidence="1">
    <location>
        <begin position="87"/>
        <end position="98"/>
    </location>
</feature>
<dbReference type="CDD" id="cd08408">
    <property type="entry name" value="C2B_Synaptotagmin-14_16"/>
    <property type="match status" value="1"/>
</dbReference>
<dbReference type="AlphaFoldDB" id="A0A9Q1CH97"/>
<feature type="region of interest" description="Disordered" evidence="1">
    <location>
        <begin position="77"/>
        <end position="143"/>
    </location>
</feature>
<name>A0A9Q1CH97_HOLLE</name>
<dbReference type="InterPro" id="IPR000008">
    <property type="entry name" value="C2_dom"/>
</dbReference>
<evidence type="ECO:0000256" key="1">
    <source>
        <dbReference type="SAM" id="MobiDB-lite"/>
    </source>
</evidence>
<keyword evidence="4" id="KW-1185">Reference proteome</keyword>
<dbReference type="SMART" id="SM00239">
    <property type="entry name" value="C2"/>
    <property type="match status" value="2"/>
</dbReference>
<dbReference type="PROSITE" id="PS50004">
    <property type="entry name" value="C2"/>
    <property type="match status" value="2"/>
</dbReference>
<comment type="caution">
    <text evidence="3">The sequence shown here is derived from an EMBL/GenBank/DDBJ whole genome shotgun (WGS) entry which is preliminary data.</text>
</comment>
<proteinExistence type="predicted"/>
<dbReference type="InterPro" id="IPR035892">
    <property type="entry name" value="C2_domain_sf"/>
</dbReference>
<dbReference type="Gene3D" id="2.60.40.150">
    <property type="entry name" value="C2 domain"/>
    <property type="match status" value="2"/>
</dbReference>
<organism evidence="3 4">
    <name type="scientific">Holothuria leucospilota</name>
    <name type="common">Black long sea cucumber</name>
    <name type="synonym">Mertensiothuria leucospilota</name>
    <dbReference type="NCBI Taxonomy" id="206669"/>
    <lineage>
        <taxon>Eukaryota</taxon>
        <taxon>Metazoa</taxon>
        <taxon>Echinodermata</taxon>
        <taxon>Eleutherozoa</taxon>
        <taxon>Echinozoa</taxon>
        <taxon>Holothuroidea</taxon>
        <taxon>Aspidochirotacea</taxon>
        <taxon>Aspidochirotida</taxon>
        <taxon>Holothuriidae</taxon>
        <taxon>Holothuria</taxon>
    </lineage>
</organism>
<feature type="region of interest" description="Disordered" evidence="1">
    <location>
        <begin position="268"/>
        <end position="294"/>
    </location>
</feature>
<evidence type="ECO:0000313" key="3">
    <source>
        <dbReference type="EMBL" id="KAJ8044723.1"/>
    </source>
</evidence>
<feature type="region of interest" description="Disordered" evidence="1">
    <location>
        <begin position="29"/>
        <end position="58"/>
    </location>
</feature>
<feature type="compositionally biased region" description="Basic and acidic residues" evidence="1">
    <location>
        <begin position="77"/>
        <end position="86"/>
    </location>
</feature>
<feature type="domain" description="C2" evidence="2">
    <location>
        <begin position="141"/>
        <end position="260"/>
    </location>
</feature>
<sequence>MCLQILKWLHLFSHGANITPMYIRKSARMTPSVSQDPETPNGKVSHGPEDETDSKSEEFHFPTAVMMFLGILTEKQRDNPSAKSDDASAADSDQAAGGQEERGIEGEILDDSQLPTEPVESLPLNDDGSAAEPEEAAKGPSVGEVEVAFQYSGENRRMNITILQCHNLPSKDKGGASSYRLRLVLYPAKRQRAKTRIRDGDNPVFKELFRFSRIYPHELVSSSVRLRLYGAERMRKERLIGEGTVKFSALNVSKKQVIRLRLKPQSEIGGDDTPYSSMSDLSQSESSSSLQSLQHGGGLPELLAGLSYNSTTGRLAVEIIKGSHFKQLAAGRAPDSYVKVAVMSSSGFEMAKSKSSVRRGQPNPTFKETFIFQIAQFQLNEVTLMFTVFNKKGMKRKNALGWFSMGLSNTSEEELAHWNEMQSSNGQQVCRWHALLESKSS</sequence>
<dbReference type="SUPFAM" id="SSF49562">
    <property type="entry name" value="C2 domain (Calcium/lipid-binding domain, CaLB)"/>
    <property type="match status" value="2"/>
</dbReference>
<dbReference type="EMBL" id="JAIZAY010000003">
    <property type="protein sequence ID" value="KAJ8044723.1"/>
    <property type="molecule type" value="Genomic_DNA"/>
</dbReference>
<dbReference type="PANTHER" id="PTHR46129:SF2">
    <property type="entry name" value="SYNAPTOTAGMIN 14, ISOFORM D"/>
    <property type="match status" value="1"/>
</dbReference>
<feature type="compositionally biased region" description="Low complexity" evidence="1">
    <location>
        <begin position="276"/>
        <end position="294"/>
    </location>
</feature>
<protein>
    <submittedName>
        <fullName evidence="3">Synaptotagmin-14</fullName>
    </submittedName>
</protein>
<feature type="compositionally biased region" description="Polar residues" evidence="1">
    <location>
        <begin position="29"/>
        <end position="38"/>
    </location>
</feature>
<evidence type="ECO:0000259" key="2">
    <source>
        <dbReference type="PROSITE" id="PS50004"/>
    </source>
</evidence>
<gene>
    <name evidence="3" type="ORF">HOLleu_07547</name>
</gene>
<feature type="domain" description="C2" evidence="2">
    <location>
        <begin position="298"/>
        <end position="433"/>
    </location>
</feature>
<feature type="compositionally biased region" description="Basic and acidic residues" evidence="1">
    <location>
        <begin position="46"/>
        <end position="58"/>
    </location>
</feature>
<evidence type="ECO:0000313" key="4">
    <source>
        <dbReference type="Proteomes" id="UP001152320"/>
    </source>
</evidence>
<dbReference type="Pfam" id="PF00168">
    <property type="entry name" value="C2"/>
    <property type="match status" value="2"/>
</dbReference>
<dbReference type="PANTHER" id="PTHR46129">
    <property type="entry name" value="SYNAPTOTAGMIN 14, ISOFORM D"/>
    <property type="match status" value="1"/>
</dbReference>
<dbReference type="CDD" id="cd08389">
    <property type="entry name" value="C2A_Synaptotagmin-14_16"/>
    <property type="match status" value="1"/>
</dbReference>
<dbReference type="OrthoDB" id="5978493at2759"/>
<dbReference type="FunFam" id="2.60.40.150:FF:000062">
    <property type="entry name" value="synaptotagmin-14 isoform X1"/>
    <property type="match status" value="1"/>
</dbReference>
<dbReference type="GO" id="GO:0005543">
    <property type="term" value="F:phospholipid binding"/>
    <property type="evidence" value="ECO:0007669"/>
    <property type="project" value="TreeGrafter"/>
</dbReference>
<accession>A0A9Q1CH97</accession>